<reference evidence="2" key="1">
    <citation type="submission" date="2022-07" db="EMBL/GenBank/DDBJ databases">
        <authorList>
            <person name="Macas J."/>
            <person name="Novak P."/>
            <person name="Neumann P."/>
        </authorList>
    </citation>
    <scope>NUCLEOTIDE SEQUENCE</scope>
</reference>
<dbReference type="PROSITE" id="PS50878">
    <property type="entry name" value="RT_POL"/>
    <property type="match status" value="1"/>
</dbReference>
<comment type="caution">
    <text evidence="2">The sequence shown here is derived from an EMBL/GenBank/DDBJ whole genome shotgun (WGS) entry which is preliminary data.</text>
</comment>
<dbReference type="CDD" id="cd01650">
    <property type="entry name" value="RT_nLTR_like"/>
    <property type="match status" value="1"/>
</dbReference>
<evidence type="ECO:0000313" key="2">
    <source>
        <dbReference type="EMBL" id="CAH9125258.1"/>
    </source>
</evidence>
<feature type="domain" description="Reverse transcriptase" evidence="1">
    <location>
        <begin position="93"/>
        <end position="371"/>
    </location>
</feature>
<keyword evidence="3" id="KW-1185">Reference proteome</keyword>
<dbReference type="InterPro" id="IPR052343">
    <property type="entry name" value="Retrotransposon-Effector_Assoc"/>
</dbReference>
<dbReference type="InterPro" id="IPR000477">
    <property type="entry name" value="RT_dom"/>
</dbReference>
<name>A0AAV0EPQ9_9ASTE</name>
<dbReference type="SUPFAM" id="SSF56672">
    <property type="entry name" value="DNA/RNA polymerases"/>
    <property type="match status" value="1"/>
</dbReference>
<dbReference type="InterPro" id="IPR043502">
    <property type="entry name" value="DNA/RNA_pol_sf"/>
</dbReference>
<dbReference type="PANTHER" id="PTHR46890:SF48">
    <property type="entry name" value="RNA-DIRECTED DNA POLYMERASE"/>
    <property type="match status" value="1"/>
</dbReference>
<proteinExistence type="predicted"/>
<dbReference type="AlphaFoldDB" id="A0AAV0EPQ9"/>
<sequence>MDHVAAEFVRFYTGLFGASVPSVSIDPNIVRSGICLDTARATQLIGPISDNEIKDALFDIGDNKAPGPDGYTSAFFKHNWNIVGHDVILAVRGFFNSGKLLKQLNHTVIALIPKTSHDPTAADFRPIACTNVIYKTITKIIATRMIPCLPDLIDPSQGAFIDGRLMIENIFLAQELVKGYSRKHMSPRSMIKVDLRKAYDTISWGFLYEVLLSIGFPTRFVGWIMECVSTPSFSISINGILHGNFKGKRGLRQGDPMSPLLFVLCLEYFSRLIHNRTKTPAFKFHPKCGKLKISHIAYADDLMLFSRGDYSSIKVLIDALDEFGNASGLKVNFDKSNIFLGGLADYDIAHILNMIDFKEGTFPVRYLGIPLAPLKVSVAQYAPLLGSITNCINAWNTKTLSYAGRVELIKVSILSGYKHSLFLRRCWIESLLSVASSFGGASMLEWLGLIFVFPKRKVGLAYIIPMCGIPHSLPKPFGISILKRITFG</sequence>
<evidence type="ECO:0000313" key="3">
    <source>
        <dbReference type="Proteomes" id="UP001152523"/>
    </source>
</evidence>
<organism evidence="2 3">
    <name type="scientific">Cuscuta epithymum</name>
    <dbReference type="NCBI Taxonomy" id="186058"/>
    <lineage>
        <taxon>Eukaryota</taxon>
        <taxon>Viridiplantae</taxon>
        <taxon>Streptophyta</taxon>
        <taxon>Embryophyta</taxon>
        <taxon>Tracheophyta</taxon>
        <taxon>Spermatophyta</taxon>
        <taxon>Magnoliopsida</taxon>
        <taxon>eudicotyledons</taxon>
        <taxon>Gunneridae</taxon>
        <taxon>Pentapetalae</taxon>
        <taxon>asterids</taxon>
        <taxon>lamiids</taxon>
        <taxon>Solanales</taxon>
        <taxon>Convolvulaceae</taxon>
        <taxon>Cuscuteae</taxon>
        <taxon>Cuscuta</taxon>
        <taxon>Cuscuta subgen. Cuscuta</taxon>
    </lineage>
</organism>
<dbReference type="Pfam" id="PF00078">
    <property type="entry name" value="RVT_1"/>
    <property type="match status" value="1"/>
</dbReference>
<gene>
    <name evidence="2" type="ORF">CEPIT_LOCUS26621</name>
</gene>
<dbReference type="PANTHER" id="PTHR46890">
    <property type="entry name" value="NON-LTR RETROLELEMENT REVERSE TRANSCRIPTASE-LIKE PROTEIN-RELATED"/>
    <property type="match status" value="1"/>
</dbReference>
<accession>A0AAV0EPQ9</accession>
<protein>
    <recommendedName>
        <fullName evidence="1">Reverse transcriptase domain-containing protein</fullName>
    </recommendedName>
</protein>
<dbReference type="Proteomes" id="UP001152523">
    <property type="component" value="Unassembled WGS sequence"/>
</dbReference>
<dbReference type="EMBL" id="CAMAPF010000935">
    <property type="protein sequence ID" value="CAH9125258.1"/>
    <property type="molecule type" value="Genomic_DNA"/>
</dbReference>
<evidence type="ECO:0000259" key="1">
    <source>
        <dbReference type="PROSITE" id="PS50878"/>
    </source>
</evidence>